<comment type="pathway">
    <text evidence="2 13">Bacterial outer membrane biogenesis; LPS core biosynthesis.</text>
</comment>
<dbReference type="InterPro" id="IPR038107">
    <property type="entry name" value="Glycos_transf_N_sf"/>
</dbReference>
<dbReference type="GO" id="GO:0043842">
    <property type="term" value="F:Kdo transferase activity"/>
    <property type="evidence" value="ECO:0007669"/>
    <property type="project" value="UniProtKB-EC"/>
</dbReference>
<name>A0AAW8CL86_9PAST</name>
<dbReference type="Gene3D" id="3.40.50.2000">
    <property type="entry name" value="Glycogen Phosphorylase B"/>
    <property type="match status" value="1"/>
</dbReference>
<gene>
    <name evidence="16" type="primary">waaA</name>
    <name evidence="16" type="ORF">QJU57_10320</name>
</gene>
<evidence type="ECO:0000256" key="11">
    <source>
        <dbReference type="PIRSR" id="PIRSR639901-1"/>
    </source>
</evidence>
<evidence type="ECO:0000256" key="1">
    <source>
        <dbReference type="ARBA" id="ARBA00004388"/>
    </source>
</evidence>
<dbReference type="Pfam" id="PF00534">
    <property type="entry name" value="Glycos_transf_1"/>
    <property type="match status" value="1"/>
</dbReference>
<evidence type="ECO:0000256" key="9">
    <source>
        <dbReference type="ARBA" id="ARBA00031445"/>
    </source>
</evidence>
<evidence type="ECO:0000256" key="2">
    <source>
        <dbReference type="ARBA" id="ARBA00004713"/>
    </source>
</evidence>
<comment type="similarity">
    <text evidence="3">Belongs to the glycosyltransferase group 1 family. Glycosyltransferase 30 subfamily.</text>
</comment>
<evidence type="ECO:0000256" key="7">
    <source>
        <dbReference type="ARBA" id="ARBA00022679"/>
    </source>
</evidence>
<proteinExistence type="inferred from homology"/>
<feature type="domain" description="3-deoxy-D-manno-octulosonic-acid transferase N-terminal" evidence="15">
    <location>
        <begin position="33"/>
        <end position="212"/>
    </location>
</feature>
<dbReference type="GO" id="GO:0005886">
    <property type="term" value="C:plasma membrane"/>
    <property type="evidence" value="ECO:0007669"/>
    <property type="project" value="UniProtKB-SubCell"/>
</dbReference>
<evidence type="ECO:0000256" key="8">
    <source>
        <dbReference type="ARBA" id="ARBA00022968"/>
    </source>
</evidence>
<comment type="subcellular location">
    <subcellularLocation>
        <location evidence="1">Cell inner membrane</location>
        <topology evidence="1">Single-pass membrane protein</topology>
        <orientation evidence="1">Cytoplasmic side</orientation>
    </subcellularLocation>
    <subcellularLocation>
        <location evidence="13">Cell membrane</location>
    </subcellularLocation>
</comment>
<accession>A0AAW8CL86</accession>
<feature type="site" description="Transition state stabilizer" evidence="12">
    <location>
        <position position="132"/>
    </location>
</feature>
<dbReference type="Proteomes" id="UP001226020">
    <property type="component" value="Unassembled WGS sequence"/>
</dbReference>
<organism evidence="16 17">
    <name type="scientific">Phocoenobacter atlanticus subsp. atlanticus</name>
    <dbReference type="NCBI Taxonomy" id="3061285"/>
    <lineage>
        <taxon>Bacteria</taxon>
        <taxon>Pseudomonadati</taxon>
        <taxon>Pseudomonadota</taxon>
        <taxon>Gammaproteobacteria</taxon>
        <taxon>Pasteurellales</taxon>
        <taxon>Pasteurellaceae</taxon>
        <taxon>Phocoenobacter</taxon>
        <taxon>Phocoenobacter atlanticus</taxon>
    </lineage>
</organism>
<dbReference type="InterPro" id="IPR039901">
    <property type="entry name" value="Kdotransferase"/>
</dbReference>
<dbReference type="SUPFAM" id="SSF53756">
    <property type="entry name" value="UDP-Glycosyltransferase/glycogen phosphorylase"/>
    <property type="match status" value="1"/>
</dbReference>
<evidence type="ECO:0000256" key="13">
    <source>
        <dbReference type="RuleBase" id="RU365103"/>
    </source>
</evidence>
<dbReference type="GO" id="GO:0009244">
    <property type="term" value="P:lipopolysaccharide core region biosynthetic process"/>
    <property type="evidence" value="ECO:0007669"/>
    <property type="project" value="UniProtKB-UniRule"/>
</dbReference>
<dbReference type="EC" id="2.4.99.12" evidence="4 13"/>
<protein>
    <recommendedName>
        <fullName evidence="5 13">3-deoxy-D-manno-octulosonic acid transferase</fullName>
        <shortName evidence="13">Kdo transferase</shortName>
        <ecNumber evidence="4 13">2.4.99.12</ecNumber>
    </recommendedName>
    <alternativeName>
        <fullName evidence="9 13">Lipid IV(A) 3-deoxy-D-manno-octulosonic acid transferase</fullName>
    </alternativeName>
</protein>
<evidence type="ECO:0000256" key="12">
    <source>
        <dbReference type="PIRSR" id="PIRSR639901-2"/>
    </source>
</evidence>
<dbReference type="FunFam" id="3.40.50.11720:FF:000001">
    <property type="entry name" value="3-deoxy-D-manno-octulosonic acid transferase"/>
    <property type="match status" value="1"/>
</dbReference>
<keyword evidence="6" id="KW-0997">Cell inner membrane</keyword>
<dbReference type="GO" id="GO:0009245">
    <property type="term" value="P:lipid A biosynthetic process"/>
    <property type="evidence" value="ECO:0007669"/>
    <property type="project" value="TreeGrafter"/>
</dbReference>
<evidence type="ECO:0000256" key="5">
    <source>
        <dbReference type="ARBA" id="ARBA00019077"/>
    </source>
</evidence>
<evidence type="ECO:0000256" key="6">
    <source>
        <dbReference type="ARBA" id="ARBA00022519"/>
    </source>
</evidence>
<reference evidence="16 17" key="1">
    <citation type="journal article" date="2023" name="Front. Microbiol.">
        <title>Phylogeography and host specificity of Pasteurellaceae pathogenic to sea-farmed fish in the north-east Atlantic.</title>
        <authorList>
            <person name="Gulla S."/>
            <person name="Colquhoun D.J."/>
            <person name="Olsen A.B."/>
            <person name="Spilsberg B."/>
            <person name="Lagesen K."/>
            <person name="Aakesson C.P."/>
            <person name="Strom S."/>
            <person name="Manji F."/>
            <person name="Birkbeck T.H."/>
            <person name="Nilsen H.K."/>
        </authorList>
    </citation>
    <scope>NUCLEOTIDE SEQUENCE [LARGE SCALE GENOMIC DNA]</scope>
    <source>
        <strain evidence="16 17">NVIB3131</strain>
    </source>
</reference>
<keyword evidence="17" id="KW-1185">Reference proteome</keyword>
<dbReference type="Gene3D" id="3.40.50.11720">
    <property type="entry name" value="3-Deoxy-D-manno-octulosonic-acid transferase, N-terminal domain"/>
    <property type="match status" value="1"/>
</dbReference>
<keyword evidence="13" id="KW-0448">Lipopolysaccharide biosynthesis</keyword>
<comment type="caution">
    <text evidence="16">The sequence shown here is derived from an EMBL/GenBank/DDBJ whole genome shotgun (WGS) entry which is preliminary data.</text>
</comment>
<evidence type="ECO:0000313" key="17">
    <source>
        <dbReference type="Proteomes" id="UP001226020"/>
    </source>
</evidence>
<evidence type="ECO:0000313" key="16">
    <source>
        <dbReference type="EMBL" id="MDP8149462.1"/>
    </source>
</evidence>
<dbReference type="PANTHER" id="PTHR42755">
    <property type="entry name" value="3-DEOXY-MANNO-OCTULOSONATE CYTIDYLYLTRANSFERASE"/>
    <property type="match status" value="1"/>
</dbReference>
<dbReference type="InterPro" id="IPR001296">
    <property type="entry name" value="Glyco_trans_1"/>
</dbReference>
<evidence type="ECO:0000259" key="15">
    <source>
        <dbReference type="Pfam" id="PF04413"/>
    </source>
</evidence>
<comment type="catalytic activity">
    <reaction evidence="10 13">
        <text>lipid IVA (E. coli) + CMP-3-deoxy-beta-D-manno-octulosonate = alpha-Kdo-(2-&gt;6)-lipid IVA (E. coli) + CMP + H(+)</text>
        <dbReference type="Rhea" id="RHEA:28066"/>
        <dbReference type="ChEBI" id="CHEBI:15378"/>
        <dbReference type="ChEBI" id="CHEBI:58603"/>
        <dbReference type="ChEBI" id="CHEBI:60364"/>
        <dbReference type="ChEBI" id="CHEBI:60377"/>
        <dbReference type="ChEBI" id="CHEBI:85987"/>
        <dbReference type="EC" id="2.4.99.12"/>
    </reaction>
</comment>
<dbReference type="AlphaFoldDB" id="A0AAW8CL86"/>
<comment type="function">
    <text evidence="13">Involved in lipopolysaccharide (LPS) biosynthesis. Catalyzes the transfer of 3-deoxy-D-manno-octulosonate (Kdo) residue(s) from CMP-Kdo to lipid IV(A), the tetraacyldisaccharide-1,4'-bisphosphate precursor of lipid A.</text>
</comment>
<keyword evidence="13" id="KW-1003">Cell membrane</keyword>
<keyword evidence="8" id="KW-0812">Transmembrane</keyword>
<dbReference type="NCBIfam" id="NF004388">
    <property type="entry name" value="PRK05749.1-4"/>
    <property type="match status" value="1"/>
</dbReference>
<evidence type="ECO:0000256" key="10">
    <source>
        <dbReference type="ARBA" id="ARBA00049183"/>
    </source>
</evidence>
<dbReference type="FunFam" id="3.40.50.2000:FF:000032">
    <property type="entry name" value="3-deoxy-D-manno-octulosonic acid transferase"/>
    <property type="match status" value="1"/>
</dbReference>
<feature type="active site" description="Proton acceptor" evidence="11">
    <location>
        <position position="62"/>
    </location>
</feature>
<dbReference type="PANTHER" id="PTHR42755:SF1">
    <property type="entry name" value="3-DEOXY-D-MANNO-OCTULOSONIC ACID TRANSFERASE, MITOCHONDRIAL-RELATED"/>
    <property type="match status" value="1"/>
</dbReference>
<dbReference type="InterPro" id="IPR007507">
    <property type="entry name" value="Glycos_transf_N"/>
</dbReference>
<dbReference type="RefSeq" id="WP_306352425.1">
    <property type="nucleotide sequence ID" value="NZ_JASAWV010000032.1"/>
</dbReference>
<feature type="domain" description="Glycosyl transferase family 1" evidence="14">
    <location>
        <begin position="250"/>
        <end position="403"/>
    </location>
</feature>
<evidence type="ECO:0000259" key="14">
    <source>
        <dbReference type="Pfam" id="PF00534"/>
    </source>
</evidence>
<feature type="site" description="Transition state stabilizer" evidence="12">
    <location>
        <position position="210"/>
    </location>
</feature>
<evidence type="ECO:0000256" key="4">
    <source>
        <dbReference type="ARBA" id="ARBA00012621"/>
    </source>
</evidence>
<keyword evidence="8" id="KW-0735">Signal-anchor</keyword>
<keyword evidence="6" id="KW-0472">Membrane</keyword>
<evidence type="ECO:0000256" key="3">
    <source>
        <dbReference type="ARBA" id="ARBA00006380"/>
    </source>
</evidence>
<keyword evidence="7 13" id="KW-0808">Transferase</keyword>
<dbReference type="EMBL" id="JASAXT010000031">
    <property type="protein sequence ID" value="MDP8149462.1"/>
    <property type="molecule type" value="Genomic_DNA"/>
</dbReference>
<keyword evidence="16" id="KW-0328">Glycosyltransferase</keyword>
<sequence length="429" mass="49193">MMLKCYTIMSYLLQPLILLEMLRRSIKQPAYRQRLGERYAIYNQQHKIKKNGLVIHAASVGEVIAITPLVKKLQKDYPNLPLTFTTVTPTGSERVKAAFGESVFHFYLPYDIPYFVKKFLNFVQPKAIIVVETELWPNLIYHTNQRNIPFIIANARLSPRSTKRYGYVKTLLRPMLDSITLIMAQDKTSADRYLELGIEEQYLINTGNLKFDLNVDEALHQQIIQLKHSLNVTQRPIWMAGSTHEGEDQLILNAHQELLKDYPDLILILVPRHPERFESVANIIKKTEMNFIRRSHQQSFTPEISILLGDTMGEMMLLYGLANIAFVGGSLIKQGGHNPLEPIAFKLPVISGIHTYNFTEIYEKLKDINGFIEIPSDTQSLIQAVRSLLENANYCKQIGDAGFQVLKENQGALERHLSLLIPYLQEKTE</sequence>
<dbReference type="Pfam" id="PF04413">
    <property type="entry name" value="Glycos_transf_N"/>
    <property type="match status" value="1"/>
</dbReference>